<dbReference type="Pfam" id="PF02219">
    <property type="entry name" value="MTHFR"/>
    <property type="match status" value="1"/>
</dbReference>
<evidence type="ECO:0000256" key="3">
    <source>
        <dbReference type="ARBA" id="ARBA00006743"/>
    </source>
</evidence>
<dbReference type="InterPro" id="IPR003171">
    <property type="entry name" value="Mehydrof_redctse-like"/>
</dbReference>
<evidence type="ECO:0000256" key="10">
    <source>
        <dbReference type="ARBA" id="ARBA00034478"/>
    </source>
</evidence>
<dbReference type="EC" id="1.5.1.54" evidence="12"/>
<dbReference type="PANTHER" id="PTHR45754:SF3">
    <property type="entry name" value="METHYLENETETRAHYDROFOLATE REDUCTASE (NADPH)"/>
    <property type="match status" value="1"/>
</dbReference>
<comment type="caution">
    <text evidence="13">The sequence shown here is derived from an EMBL/GenBank/DDBJ whole genome shotgun (WGS) entry which is preliminary data.</text>
</comment>
<reference evidence="15 16" key="1">
    <citation type="submission" date="2018-08" db="EMBL/GenBank/DDBJ databases">
        <title>A genome reference for cultivated species of the human gut microbiota.</title>
        <authorList>
            <person name="Zou Y."/>
            <person name="Xue W."/>
            <person name="Luo G."/>
        </authorList>
    </citation>
    <scope>NUCLEOTIDE SEQUENCE [LARGE SCALE GENOMIC DNA]</scope>
    <source>
        <strain evidence="14 16">AM09-9</strain>
        <strain evidence="13 15">TF11-7</strain>
    </source>
</reference>
<accession>A0A3E4LZ11</accession>
<dbReference type="GO" id="GO:0005829">
    <property type="term" value="C:cytosol"/>
    <property type="evidence" value="ECO:0007669"/>
    <property type="project" value="InterPro"/>
</dbReference>
<evidence type="ECO:0000313" key="15">
    <source>
        <dbReference type="Proteomes" id="UP000260793"/>
    </source>
</evidence>
<dbReference type="GO" id="GO:0106312">
    <property type="term" value="F:methylenetetrahydrofolate reductase (NADH) activity"/>
    <property type="evidence" value="ECO:0007669"/>
    <property type="project" value="UniProtKB-EC"/>
</dbReference>
<evidence type="ECO:0000313" key="16">
    <source>
        <dbReference type="Proteomes" id="UP000285832"/>
    </source>
</evidence>
<evidence type="ECO:0000256" key="6">
    <source>
        <dbReference type="ARBA" id="ARBA00022827"/>
    </source>
</evidence>
<evidence type="ECO:0000256" key="11">
    <source>
        <dbReference type="ARBA" id="ARBA00048628"/>
    </source>
</evidence>
<dbReference type="GeneID" id="77333877"/>
<dbReference type="RefSeq" id="WP_005610129.1">
    <property type="nucleotide sequence ID" value="NZ_CABKOA010000029.1"/>
</dbReference>
<evidence type="ECO:0000256" key="8">
    <source>
        <dbReference type="ARBA" id="ARBA00023027"/>
    </source>
</evidence>
<keyword evidence="8" id="KW-0520">NAD</keyword>
<dbReference type="EMBL" id="QRMI01000001">
    <property type="protein sequence ID" value="RHJ64368.1"/>
    <property type="molecule type" value="Genomic_DNA"/>
</dbReference>
<keyword evidence="5 12" id="KW-0285">Flavoprotein</keyword>
<dbReference type="CDD" id="cd00537">
    <property type="entry name" value="MTHFR"/>
    <property type="match status" value="1"/>
</dbReference>
<dbReference type="GO" id="GO:0009086">
    <property type="term" value="P:methionine biosynthetic process"/>
    <property type="evidence" value="ECO:0007669"/>
    <property type="project" value="UniProtKB-KW"/>
</dbReference>
<dbReference type="GO" id="GO:0035999">
    <property type="term" value="P:tetrahydrofolate interconversion"/>
    <property type="evidence" value="ECO:0007669"/>
    <property type="project" value="UniProtKB-UniPathway"/>
</dbReference>
<comment type="pathway">
    <text evidence="10">Amino-acid biosynthesis; L-methionine biosynthesis via de novo pathway.</text>
</comment>
<evidence type="ECO:0000256" key="7">
    <source>
        <dbReference type="ARBA" id="ARBA00023002"/>
    </source>
</evidence>
<dbReference type="Proteomes" id="UP000285832">
    <property type="component" value="Unassembled WGS sequence"/>
</dbReference>
<comment type="similarity">
    <text evidence="3 12">Belongs to the methylenetetrahydrofolate reductase family.</text>
</comment>
<evidence type="ECO:0000256" key="9">
    <source>
        <dbReference type="ARBA" id="ARBA00023167"/>
    </source>
</evidence>
<dbReference type="EMBL" id="QSQN01000002">
    <property type="protein sequence ID" value="RGK42664.1"/>
    <property type="molecule type" value="Genomic_DNA"/>
</dbReference>
<keyword evidence="7 12" id="KW-0560">Oxidoreductase</keyword>
<evidence type="ECO:0000313" key="13">
    <source>
        <dbReference type="EMBL" id="RGK42664.1"/>
    </source>
</evidence>
<dbReference type="Proteomes" id="UP000260793">
    <property type="component" value="Unassembled WGS sequence"/>
</dbReference>
<dbReference type="UniPathway" id="UPA00193"/>
<organism evidence="13 15">
    <name type="scientific">[Ruminococcus] lactaris</name>
    <dbReference type="NCBI Taxonomy" id="46228"/>
    <lineage>
        <taxon>Bacteria</taxon>
        <taxon>Bacillati</taxon>
        <taxon>Bacillota</taxon>
        <taxon>Clostridia</taxon>
        <taxon>Lachnospirales</taxon>
        <taxon>Lachnospiraceae</taxon>
        <taxon>Mediterraneibacter</taxon>
    </lineage>
</organism>
<evidence type="ECO:0000256" key="4">
    <source>
        <dbReference type="ARBA" id="ARBA00022605"/>
    </source>
</evidence>
<comment type="cofactor">
    <cofactor evidence="1 12">
        <name>FAD</name>
        <dbReference type="ChEBI" id="CHEBI:57692"/>
    </cofactor>
</comment>
<evidence type="ECO:0000256" key="12">
    <source>
        <dbReference type="RuleBase" id="RU003862"/>
    </source>
</evidence>
<dbReference type="NCBIfam" id="TIGR00676">
    <property type="entry name" value="fadh2"/>
    <property type="match status" value="1"/>
</dbReference>
<dbReference type="AlphaFoldDB" id="A0A3E4LZ11"/>
<keyword evidence="9" id="KW-0486">Methionine biosynthesis</keyword>
<evidence type="ECO:0000256" key="2">
    <source>
        <dbReference type="ARBA" id="ARBA00004777"/>
    </source>
</evidence>
<comment type="catalytic activity">
    <reaction evidence="11">
        <text>(6S)-5-methyl-5,6,7,8-tetrahydrofolate + NAD(+) = (6R)-5,10-methylene-5,6,7,8-tetrahydrofolate + NADH + H(+)</text>
        <dbReference type="Rhea" id="RHEA:19821"/>
        <dbReference type="ChEBI" id="CHEBI:15378"/>
        <dbReference type="ChEBI" id="CHEBI:15636"/>
        <dbReference type="ChEBI" id="CHEBI:18608"/>
        <dbReference type="ChEBI" id="CHEBI:57540"/>
        <dbReference type="ChEBI" id="CHEBI:57945"/>
        <dbReference type="EC" id="1.5.1.54"/>
    </reaction>
    <physiologicalReaction direction="right-to-left" evidence="11">
        <dbReference type="Rhea" id="RHEA:19823"/>
    </physiologicalReaction>
</comment>
<dbReference type="InterPro" id="IPR004620">
    <property type="entry name" value="MTHF_reductase_bac"/>
</dbReference>
<evidence type="ECO:0000313" key="14">
    <source>
        <dbReference type="EMBL" id="RHJ64368.1"/>
    </source>
</evidence>
<name>A0A3E4LZ11_9FIRM</name>
<keyword evidence="4" id="KW-0028">Amino-acid biosynthesis</keyword>
<dbReference type="PANTHER" id="PTHR45754">
    <property type="entry name" value="METHYLENETETRAHYDROFOLATE REDUCTASE"/>
    <property type="match status" value="1"/>
</dbReference>
<keyword evidence="6 12" id="KW-0274">FAD</keyword>
<proteinExistence type="inferred from homology"/>
<comment type="pathway">
    <text evidence="2 12">One-carbon metabolism; tetrahydrofolate interconversion.</text>
</comment>
<sequence length="289" mass="32350">MKIIDRLNEDRINISFEVFPPKTDAGFANVQRATDEIAKLDPSYISVTYGAGGGTSKNTAKIASHIKDDLHVLSLAHLTCASSTKEEVREVIRNLKELGIENILALRGDIPEGMKFPDGDRFHYAYELVEEIRKQGDFCIGAACYPEGHVENEHKEDDIRFLKQKVDCGVDFLTTQMFFDNDIHYNFLYRIREAGITVPVLPGIMPITSAAQMKRSQELSGTVFPRRFLALLDRFGSSPEAMMQAGIAYATDQIIDLLANGVKNIHIYSMNKPEVATKIMSNISEIIKC</sequence>
<evidence type="ECO:0000256" key="5">
    <source>
        <dbReference type="ARBA" id="ARBA00022630"/>
    </source>
</evidence>
<dbReference type="GO" id="GO:0071949">
    <property type="term" value="F:FAD binding"/>
    <property type="evidence" value="ECO:0007669"/>
    <property type="project" value="TreeGrafter"/>
</dbReference>
<gene>
    <name evidence="13" type="primary">metF</name>
    <name evidence="14" type="ORF">DW116_00290</name>
    <name evidence="13" type="ORF">DXD17_00880</name>
</gene>
<dbReference type="InterPro" id="IPR029041">
    <property type="entry name" value="FAD-linked_oxidoreductase-like"/>
</dbReference>
<protein>
    <recommendedName>
        <fullName evidence="12">Methylenetetrahydrofolate reductase</fullName>
        <ecNumber evidence="12">1.5.1.54</ecNumber>
    </recommendedName>
</protein>
<dbReference type="SUPFAM" id="SSF51730">
    <property type="entry name" value="FAD-linked oxidoreductase"/>
    <property type="match status" value="1"/>
</dbReference>
<dbReference type="Gene3D" id="3.20.20.220">
    <property type="match status" value="1"/>
</dbReference>
<evidence type="ECO:0000256" key="1">
    <source>
        <dbReference type="ARBA" id="ARBA00001974"/>
    </source>
</evidence>